<organism evidence="3 4">
    <name type="scientific">Saccoglossus kowalevskii</name>
    <name type="common">Acorn worm</name>
    <dbReference type="NCBI Taxonomy" id="10224"/>
    <lineage>
        <taxon>Eukaryota</taxon>
        <taxon>Metazoa</taxon>
        <taxon>Hemichordata</taxon>
        <taxon>Enteropneusta</taxon>
        <taxon>Harrimaniidae</taxon>
        <taxon>Saccoglossus</taxon>
    </lineage>
</organism>
<evidence type="ECO:0000259" key="2">
    <source>
        <dbReference type="Pfam" id="PF01509"/>
    </source>
</evidence>
<evidence type="ECO:0000313" key="3">
    <source>
        <dbReference type="Proteomes" id="UP000694865"/>
    </source>
</evidence>
<reference evidence="4" key="1">
    <citation type="submission" date="2025-08" db="UniProtKB">
        <authorList>
            <consortium name="RefSeq"/>
        </authorList>
    </citation>
    <scope>IDENTIFICATION</scope>
    <source>
        <tissue evidence="4">Testes</tissue>
    </source>
</reference>
<accession>A0ABM0GKM0</accession>
<gene>
    <name evidence="4" type="primary">LOC100366290</name>
</gene>
<dbReference type="PANTHER" id="PTHR13195:SF0">
    <property type="entry name" value="PSEUDOURIDYLATE SYNTHASE TRUB2, MITOCHONDRIAL"/>
    <property type="match status" value="1"/>
</dbReference>
<dbReference type="GeneID" id="100366290"/>
<evidence type="ECO:0000313" key="4">
    <source>
        <dbReference type="RefSeq" id="XP_002731969.1"/>
    </source>
</evidence>
<dbReference type="SUPFAM" id="SSF55120">
    <property type="entry name" value="Pseudouridine synthase"/>
    <property type="match status" value="1"/>
</dbReference>
<dbReference type="InterPro" id="IPR002501">
    <property type="entry name" value="PsdUridine_synth_N"/>
</dbReference>
<dbReference type="InterPro" id="IPR039048">
    <property type="entry name" value="Trub2"/>
</dbReference>
<comment type="similarity">
    <text evidence="1">Belongs to the pseudouridine synthase TruB family.</text>
</comment>
<protein>
    <submittedName>
        <fullName evidence="4">Probable tRNA pseudouridine synthase 2-like</fullName>
    </submittedName>
</protein>
<dbReference type="Pfam" id="PF01509">
    <property type="entry name" value="TruB_N"/>
    <property type="match status" value="1"/>
</dbReference>
<keyword evidence="3" id="KW-1185">Reference proteome</keyword>
<dbReference type="Proteomes" id="UP000694865">
    <property type="component" value="Unplaced"/>
</dbReference>
<name>A0ABM0GKM0_SACKO</name>
<dbReference type="PANTHER" id="PTHR13195">
    <property type="entry name" value="PSEUDOURIDINE SYNTHASE-RELATED"/>
    <property type="match status" value="1"/>
</dbReference>
<evidence type="ECO:0000256" key="1">
    <source>
        <dbReference type="ARBA" id="ARBA00008999"/>
    </source>
</evidence>
<feature type="domain" description="Pseudouridine synthase II N-terminal" evidence="2">
    <location>
        <begin position="95"/>
        <end position="231"/>
    </location>
</feature>
<proteinExistence type="inferred from homology"/>
<dbReference type="Gene3D" id="3.30.2350.10">
    <property type="entry name" value="Pseudouridine synthase"/>
    <property type="match status" value="1"/>
</dbReference>
<sequence length="341" mass="38656">MTGTGLASVAWRGLNGVFAVYKPPGMAAIQLKNIIEHNLLQEINSLEQQPLRNRVKIEKVENEDNTNALTVTSVPSLADHPLVTGPRYKKVSIAWLSPLDRMASGIMVMTATEGNKKIGMMNTAQFPSIYEVKGKFGMATDTFDESGKVWEKTTYHHIKSEKMNRVLAAMSRVHQSAMTRFSGVEMQSQAAYELAVRGMLRPAVDSPPLIIRMKCIHFDKPHFTIEMECLKEHGQFLRKTVHELGLEMKSSAVATSVRRTRQGPFTLDHALLQKHWKLEYILQAIQNCKKLVAKKKLLPYYASKKKMPEELIRMVNEEEAKSSRLKKRMRLLQEAVTPDSH</sequence>
<dbReference type="RefSeq" id="XP_002731969.1">
    <property type="nucleotide sequence ID" value="XM_002731923.2"/>
</dbReference>
<dbReference type="InterPro" id="IPR020103">
    <property type="entry name" value="PsdUridine_synth_cat_dom_sf"/>
</dbReference>